<dbReference type="STRING" id="765440.A0A0C3G694"/>
<dbReference type="Pfam" id="PF00271">
    <property type="entry name" value="Helicase_C"/>
    <property type="match status" value="1"/>
</dbReference>
<dbReference type="Pfam" id="PF23002">
    <property type="entry name" value="PIN-like_DDX60"/>
    <property type="match status" value="1"/>
</dbReference>
<reference evidence="10" key="2">
    <citation type="submission" date="2015-01" db="EMBL/GenBank/DDBJ databases">
        <title>Evolutionary Origins and Diversification of the Mycorrhizal Mutualists.</title>
        <authorList>
            <consortium name="DOE Joint Genome Institute"/>
            <consortium name="Mycorrhizal Genomics Consortium"/>
            <person name="Kohler A."/>
            <person name="Kuo A."/>
            <person name="Nagy L.G."/>
            <person name="Floudas D."/>
            <person name="Copeland A."/>
            <person name="Barry K.W."/>
            <person name="Cichocki N."/>
            <person name="Veneault-Fourrey C."/>
            <person name="LaButti K."/>
            <person name="Lindquist E.A."/>
            <person name="Lipzen A."/>
            <person name="Lundell T."/>
            <person name="Morin E."/>
            <person name="Murat C."/>
            <person name="Riley R."/>
            <person name="Ohm R."/>
            <person name="Sun H."/>
            <person name="Tunlid A."/>
            <person name="Henrissat B."/>
            <person name="Grigoriev I.V."/>
            <person name="Hibbett D.S."/>
            <person name="Martin F."/>
        </authorList>
    </citation>
    <scope>NUCLEOTIDE SEQUENCE [LARGE SCALE GENOMIC DNA]</scope>
    <source>
        <strain evidence="10">F 1598</strain>
    </source>
</reference>
<dbReference type="InParanoid" id="A0A0C3G694"/>
<gene>
    <name evidence="9" type="ORF">PILCRDRAFT_816712</name>
</gene>
<keyword evidence="5" id="KW-0175">Coiled coil</keyword>
<feature type="compositionally biased region" description="Basic and acidic residues" evidence="6">
    <location>
        <begin position="1195"/>
        <end position="1208"/>
    </location>
</feature>
<evidence type="ECO:0000313" key="9">
    <source>
        <dbReference type="EMBL" id="KIM86161.1"/>
    </source>
</evidence>
<sequence>MDLEEFNSINELAPSLTTTIYSAEQALQYLDAMWYTNTNRRGRWMDLIGDYAGSELFILDGESLLQLVLDDSLLALARPDEPSFQILHAMQSLERILDDFSSRSAVYEIVFWNDNRHLTLQTGESEFVVASRSLARTLLFKHLLTLGVKVHTFLSLSDPEWLQYENLTKPMFVMTNDGGLLDCSKNYSAERILGQRLFLFDLLGAGLAVTLLQGAEFRDSKILSFVYESRLDGQTQRLFSPGFAMALRSARQSLDDEEANTRKSFKYIPLRRESTMKVSGDSVLKEIMALYFASSSAKEVPVELLFAFLAHCILLETISVHERARDVTSLHSGLTKVMHNIFLPAIFFAMETTASSCNDFCDVDGRVYLTLVRFLTGNHMLPMEDLIGISVCERVHSLWSSFDLDPVDFGALAARFPLSPSPKIDIIVPKPLRLLPFENNIFAKELAIIQVATADEDDEVLDSAPKFNFGQGVLFSDTLHWHNNKAILPRHLGGEDTKPKNEWHRRRTLKSEQRFMATLQRQAGTLTGALGLSLAQIVIPPVGSRPKKLKGKGHLASAVNTRESEMKPTVQSKGKKAKAEKLSSADKLREKIQAEKQSSLDVSSQSWWRDQVEAMKQMSSAQKMVHFEGISRNKRNQDPSLAVEMLLYRLNSELVSWVGELHPERPSVCDRYTLAVMRLVKQICDHHVLTPTVSKALSNVLTVLGFSDYIELLDARYSGKRVDDRPLSFEFMKLVKSKTKTPIYNFMRITEDSVVWQLRLFGEFMDRSMDGKPDHRVAFTPDAWQRDVLDCIDEEGSLLVVAPTSAGKTFISYYAMEKVLRGSDDGILVYVAPTKALVTQIAAEVYARFKKEVPGGSCWAIHTRDYRIHNPQKCQILVTVPEMLAIMLLSPPLAQVWTPRIKRIILDEIHSIGQQEGGAVWEQIILFAPCPIIGLSATVGSPDVFNSWLKSVQEAHGYKHKFISHPHRYSHLRKYNYLLQKDPQKSFTGLNSFQSTERLRFLHPIAMLSFGARAMPPDLALEASDTLALYGALVACQDRLLVNLDHLRPSNFFTDRSFLRQKDILRYEAALKDILEPLLSSGDPRDMSSPLYSVIHHLEDKVMQEIPKTLLNSVPSRGNFRSNLIHFVSDLHVNGDLPAILFSFDRSDCEIMAQDLLQALEDAEEKWRRSSSEWNQKLRDWETWKLRAKERERLVERAQKQKQKKDPDEPSAGSIHEGSWEQSFDPDDPSPQFSFAGTHVSYSKSELEEDISKLAWVSIDPWALACLRRGIAVHHAGMNKRYRSLVESLFRQGFVRVVIATGTLALGINAPAKTAAFCGDSPFLTALMYRQCAGRAGRRGYDLLGKVVFYGLPLDRVQRLVLSKLPSLGGNFPLTSTLSLRLFNLLEGSNNAEVAVKSIQSLLTLPQISFSSGVGQHQLLHHLRFSIDYLRRARLLDREGRPMNLFGIAAHLFYTEPSNLALVALLRNGVLHKICGQSSTINAKRDFIILMAHLFGRKHLPTSYTTDENIKLIIKKSPSIVVLPPLPKTARKVLIEHDEEILRVFTGYALAYTTQYADQLGPDNQLPLSKKRFSEDPAAVSTSFHQHLRETAIPVIARSPFVANSGHTDCFHSIKELTRTSRSGLHLNDNAIPSMGHITAIAGQGSNETYALNAYLLDFYMHGQVAALAAANAIRRGEVFYLLQDFTLSLMTIRSALEQLLLKASQEAAQTDSGVGEDPEMDSGYGTLDPAEMDTDEIGANDEGFKRPRGVSDLDWKVYEVVDGALREFDEKYRAMWA</sequence>
<dbReference type="SUPFAM" id="SSF52540">
    <property type="entry name" value="P-loop containing nucleoside triphosphate hydrolases"/>
    <property type="match status" value="1"/>
</dbReference>
<reference evidence="9 10" key="1">
    <citation type="submission" date="2014-04" db="EMBL/GenBank/DDBJ databases">
        <authorList>
            <consortium name="DOE Joint Genome Institute"/>
            <person name="Kuo A."/>
            <person name="Tarkka M."/>
            <person name="Buscot F."/>
            <person name="Kohler A."/>
            <person name="Nagy L.G."/>
            <person name="Floudas D."/>
            <person name="Copeland A."/>
            <person name="Barry K.W."/>
            <person name="Cichocki N."/>
            <person name="Veneault-Fourrey C."/>
            <person name="LaButti K."/>
            <person name="Lindquist E.A."/>
            <person name="Lipzen A."/>
            <person name="Lundell T."/>
            <person name="Morin E."/>
            <person name="Murat C."/>
            <person name="Sun H."/>
            <person name="Tunlid A."/>
            <person name="Henrissat B."/>
            <person name="Grigoriev I.V."/>
            <person name="Hibbett D.S."/>
            <person name="Martin F."/>
            <person name="Nordberg H.P."/>
            <person name="Cantor M.N."/>
            <person name="Hua S.X."/>
        </authorList>
    </citation>
    <scope>NUCLEOTIDE SEQUENCE [LARGE SCALE GENOMIC DNA]</scope>
    <source>
        <strain evidence="9 10">F 1598</strain>
    </source>
</reference>
<dbReference type="InterPro" id="IPR059032">
    <property type="entry name" value="WHD_DDX60"/>
</dbReference>
<evidence type="ECO:0000256" key="3">
    <source>
        <dbReference type="ARBA" id="ARBA00022806"/>
    </source>
</evidence>
<dbReference type="SMART" id="SM00490">
    <property type="entry name" value="HELICc"/>
    <property type="match status" value="1"/>
</dbReference>
<evidence type="ECO:0000256" key="5">
    <source>
        <dbReference type="SAM" id="Coils"/>
    </source>
</evidence>
<dbReference type="GO" id="GO:0005524">
    <property type="term" value="F:ATP binding"/>
    <property type="evidence" value="ECO:0007669"/>
    <property type="project" value="UniProtKB-KW"/>
</dbReference>
<dbReference type="OrthoDB" id="2320933at2759"/>
<dbReference type="EMBL" id="KN832983">
    <property type="protein sequence ID" value="KIM86161.1"/>
    <property type="molecule type" value="Genomic_DNA"/>
</dbReference>
<dbReference type="GO" id="GO:0004386">
    <property type="term" value="F:helicase activity"/>
    <property type="evidence" value="ECO:0007669"/>
    <property type="project" value="UniProtKB-KW"/>
</dbReference>
<proteinExistence type="predicted"/>
<protein>
    <recommendedName>
        <fullName evidence="11">P-loop containing nucleoside triphosphate hydrolase protein</fullName>
    </recommendedName>
</protein>
<evidence type="ECO:0000259" key="8">
    <source>
        <dbReference type="PROSITE" id="PS51194"/>
    </source>
</evidence>
<dbReference type="Pfam" id="PF00270">
    <property type="entry name" value="DEAD"/>
    <property type="match status" value="1"/>
</dbReference>
<dbReference type="InterPro" id="IPR055124">
    <property type="entry name" value="PIN-like_DDX60"/>
</dbReference>
<dbReference type="InterPro" id="IPR011545">
    <property type="entry name" value="DEAD/DEAH_box_helicase_dom"/>
</dbReference>
<dbReference type="Proteomes" id="UP000054166">
    <property type="component" value="Unassembled WGS sequence"/>
</dbReference>
<feature type="region of interest" description="Disordered" evidence="6">
    <location>
        <begin position="545"/>
        <end position="584"/>
    </location>
</feature>
<dbReference type="SMART" id="SM00487">
    <property type="entry name" value="DEXDc"/>
    <property type="match status" value="1"/>
</dbReference>
<evidence type="ECO:0000259" key="7">
    <source>
        <dbReference type="PROSITE" id="PS51192"/>
    </source>
</evidence>
<evidence type="ECO:0000256" key="2">
    <source>
        <dbReference type="ARBA" id="ARBA00022801"/>
    </source>
</evidence>
<keyword evidence="4" id="KW-0067">ATP-binding</keyword>
<keyword evidence="2" id="KW-0378">Hydrolase</keyword>
<keyword evidence="1" id="KW-0547">Nucleotide-binding</keyword>
<dbReference type="GO" id="GO:0005737">
    <property type="term" value="C:cytoplasm"/>
    <property type="evidence" value="ECO:0007669"/>
    <property type="project" value="TreeGrafter"/>
</dbReference>
<dbReference type="InterPro" id="IPR027417">
    <property type="entry name" value="P-loop_NTPase"/>
</dbReference>
<organism evidence="9 10">
    <name type="scientific">Piloderma croceum (strain F 1598)</name>
    <dbReference type="NCBI Taxonomy" id="765440"/>
    <lineage>
        <taxon>Eukaryota</taxon>
        <taxon>Fungi</taxon>
        <taxon>Dikarya</taxon>
        <taxon>Basidiomycota</taxon>
        <taxon>Agaricomycotina</taxon>
        <taxon>Agaricomycetes</taxon>
        <taxon>Agaricomycetidae</taxon>
        <taxon>Atheliales</taxon>
        <taxon>Atheliaceae</taxon>
        <taxon>Piloderma</taxon>
    </lineage>
</organism>
<dbReference type="GO" id="GO:0016787">
    <property type="term" value="F:hydrolase activity"/>
    <property type="evidence" value="ECO:0007669"/>
    <property type="project" value="UniProtKB-KW"/>
</dbReference>
<keyword evidence="3" id="KW-0347">Helicase</keyword>
<accession>A0A0C3G694</accession>
<dbReference type="FunFam" id="3.40.50.300:FF:001039">
    <property type="entry name" value="ATP-dependent RNA helicase DDX60"/>
    <property type="match status" value="1"/>
</dbReference>
<evidence type="ECO:0008006" key="11">
    <source>
        <dbReference type="Google" id="ProtNLM"/>
    </source>
</evidence>
<dbReference type="PANTHER" id="PTHR44533:SF4">
    <property type="entry name" value="DEAD_H RNA HELICASE, PUTATIVE-RELATED"/>
    <property type="match status" value="1"/>
</dbReference>
<evidence type="ECO:0000256" key="6">
    <source>
        <dbReference type="SAM" id="MobiDB-lite"/>
    </source>
</evidence>
<keyword evidence="10" id="KW-1185">Reference proteome</keyword>
<feature type="coiled-coil region" evidence="5">
    <location>
        <begin position="1146"/>
        <end position="1173"/>
    </location>
</feature>
<dbReference type="HOGENOM" id="CLU_002305_2_0_1"/>
<dbReference type="Pfam" id="PF26076">
    <property type="entry name" value="WHD_DDX60"/>
    <property type="match status" value="1"/>
</dbReference>
<dbReference type="Gene3D" id="3.40.50.300">
    <property type="entry name" value="P-loop containing nucleotide triphosphate hydrolases"/>
    <property type="match status" value="2"/>
</dbReference>
<feature type="domain" description="Helicase ATP-binding" evidence="7">
    <location>
        <begin position="789"/>
        <end position="957"/>
    </location>
</feature>
<dbReference type="GO" id="GO:0003676">
    <property type="term" value="F:nucleic acid binding"/>
    <property type="evidence" value="ECO:0007669"/>
    <property type="project" value="InterPro"/>
</dbReference>
<dbReference type="FunCoup" id="A0A0C3G694">
    <property type="interactions" value="308"/>
</dbReference>
<dbReference type="PROSITE" id="PS51194">
    <property type="entry name" value="HELICASE_CTER"/>
    <property type="match status" value="1"/>
</dbReference>
<evidence type="ECO:0000313" key="10">
    <source>
        <dbReference type="Proteomes" id="UP000054166"/>
    </source>
</evidence>
<dbReference type="InterPro" id="IPR014001">
    <property type="entry name" value="Helicase_ATP-bd"/>
</dbReference>
<evidence type="ECO:0000256" key="4">
    <source>
        <dbReference type="ARBA" id="ARBA00022840"/>
    </source>
</evidence>
<dbReference type="PANTHER" id="PTHR44533">
    <property type="entry name" value="DEAD/H RNA HELICASE, PUTATIVE-RELATED"/>
    <property type="match status" value="1"/>
</dbReference>
<dbReference type="CDD" id="cd18025">
    <property type="entry name" value="DEXHc_DDX60"/>
    <property type="match status" value="1"/>
</dbReference>
<dbReference type="InterPro" id="IPR052431">
    <property type="entry name" value="SKI2_subfamily_helicases"/>
</dbReference>
<dbReference type="InterPro" id="IPR001650">
    <property type="entry name" value="Helicase_C-like"/>
</dbReference>
<name>A0A0C3G694_PILCF</name>
<feature type="region of interest" description="Disordered" evidence="6">
    <location>
        <begin position="1195"/>
        <end position="1228"/>
    </location>
</feature>
<feature type="domain" description="Helicase C-terminal" evidence="8">
    <location>
        <begin position="1219"/>
        <end position="1386"/>
    </location>
</feature>
<dbReference type="PROSITE" id="PS51192">
    <property type="entry name" value="HELICASE_ATP_BIND_1"/>
    <property type="match status" value="1"/>
</dbReference>
<evidence type="ECO:0000256" key="1">
    <source>
        <dbReference type="ARBA" id="ARBA00022741"/>
    </source>
</evidence>